<protein>
    <submittedName>
        <fullName evidence="1">Uncharacterized protein</fullName>
    </submittedName>
</protein>
<organism evidence="1 2">
    <name type="scientific">Pontibacillus chungwhensis</name>
    <dbReference type="NCBI Taxonomy" id="265426"/>
    <lineage>
        <taxon>Bacteria</taxon>
        <taxon>Bacillati</taxon>
        <taxon>Bacillota</taxon>
        <taxon>Bacilli</taxon>
        <taxon>Bacillales</taxon>
        <taxon>Bacillaceae</taxon>
        <taxon>Pontibacillus</taxon>
    </lineage>
</organism>
<dbReference type="EMBL" id="CP126446">
    <property type="protein sequence ID" value="WIF98646.1"/>
    <property type="molecule type" value="Genomic_DNA"/>
</dbReference>
<dbReference type="RefSeq" id="WP_231419333.1">
    <property type="nucleotide sequence ID" value="NZ_CP126446.1"/>
</dbReference>
<evidence type="ECO:0000313" key="1">
    <source>
        <dbReference type="EMBL" id="WIF98646.1"/>
    </source>
</evidence>
<sequence>MEQFGDLSFYRRECIDATKVFDYVIVSLPGTDTVTSAVGDLTLNPTTADLCTLLDPTTDNRVRNVRTEILPDASTCGEVDPQSRVDETVEIDGETVTLQWVTIEKDTVTFRFSFDVVDPNGCVLVNVCGTSVIDNIEPEDVLLCAPEGTNVDCMLLPSSTVRPYNFTCGGTADTLTFSVNYNLCQAIQSNDEVKLEVIARLCEPRPLINPIETCEPVTPQQCPVIFPGPRNNG</sequence>
<name>A0ABY8UYB3_9BACI</name>
<evidence type="ECO:0000313" key="2">
    <source>
        <dbReference type="Proteomes" id="UP001236652"/>
    </source>
</evidence>
<keyword evidence="2" id="KW-1185">Reference proteome</keyword>
<dbReference type="Proteomes" id="UP001236652">
    <property type="component" value="Chromosome"/>
</dbReference>
<accession>A0ABY8UYB3</accession>
<proteinExistence type="predicted"/>
<gene>
    <name evidence="1" type="ORF">QNI29_02970</name>
</gene>
<reference evidence="1 2" key="1">
    <citation type="submission" date="2023-05" db="EMBL/GenBank/DDBJ databases">
        <title>Comparative genomics reveals the evidence of polycyclic aromatic hydrocarbons degradation in moderately halophilic genus Pontibacillus.</title>
        <authorList>
            <person name="Yang H."/>
            <person name="Qian Z."/>
        </authorList>
    </citation>
    <scope>NUCLEOTIDE SEQUENCE [LARGE SCALE GENOMIC DNA]</scope>
    <source>
        <strain evidence="2">HN14</strain>
    </source>
</reference>